<keyword evidence="8 14" id="KW-0119">Carbohydrate metabolism</keyword>
<dbReference type="Pfam" id="PF00544">
    <property type="entry name" value="Pectate_lyase_4"/>
    <property type="match status" value="1"/>
</dbReference>
<evidence type="ECO:0000259" key="17">
    <source>
        <dbReference type="SMART" id="SM00656"/>
    </source>
</evidence>
<sequence>MAFLRSLLTATALLGVSAQAKGVVGTPFGFASGTTGGGDAAAAAPSDLAELKSWLSDDTPRVILIDKEFNFIGSEDTCTDCQCCIPDSNSCGSSGQNAIKTDGSDWCGDYPTTKCTYDNAGLEGLEVASHKSIVGVGSAGVLRGKGLRLTSGVNNVIIQNLHITELNPQYIWGGDAITLDGTNNIWIDHVKVNLVGRQMFVSGYKSSGSVTISNSEFDGRTSWSASCDGHHYWSVLGYGKGDQVTFANNYIHHTSGRSPKLEFNSHWHAYNNYWTKNSGHAFDVGENTNALIEGNVFESVKTPFEDDSNPGSTFAASSSDASTCTSKLGRACVPNVLTDSGKLSASDESVLSGWPTGEGNVTVKPASKVSSYVLAHAGIGKLGSSASATATVGGSAAATSGAVPSSSAAASSSSVAKRFAPDSGAQSEAGPWGTPFPTPSNVSWGWKTITVPVPIPTGTPSGFPAGQPSPAPTGESESKHKFPFFGAFGF</sequence>
<evidence type="ECO:0000256" key="3">
    <source>
        <dbReference type="ARBA" id="ARBA00022525"/>
    </source>
</evidence>
<evidence type="ECO:0000256" key="5">
    <source>
        <dbReference type="ARBA" id="ARBA00023157"/>
    </source>
</evidence>
<dbReference type="GO" id="GO:0030570">
    <property type="term" value="F:pectate lyase activity"/>
    <property type="evidence" value="ECO:0007669"/>
    <property type="project" value="InterPro"/>
</dbReference>
<evidence type="ECO:0000313" key="19">
    <source>
        <dbReference type="Proteomes" id="UP000234275"/>
    </source>
</evidence>
<evidence type="ECO:0000256" key="6">
    <source>
        <dbReference type="ARBA" id="ARBA00023180"/>
    </source>
</evidence>
<keyword evidence="7 14" id="KW-0456">Lyase</keyword>
<keyword evidence="9" id="KW-0961">Cell wall biogenesis/degradation</keyword>
<keyword evidence="19" id="KW-1185">Reference proteome</keyword>
<dbReference type="AlphaFoldDB" id="A0A2I2FXH3"/>
<feature type="region of interest" description="Disordered" evidence="15">
    <location>
        <begin position="455"/>
        <end position="480"/>
    </location>
</feature>
<comment type="catalytic activity">
    <reaction evidence="11">
        <text>Eliminative cleavage of (1-&gt;4)-alpha-D-galacturonan methyl ester to give oligosaccharides with 4-deoxy-6-O-methyl-alpha-D-galact-4-enuronosyl groups at their non-reducing ends.</text>
        <dbReference type="EC" id="4.2.2.10"/>
    </reaction>
</comment>
<comment type="function">
    <text evidence="12">Pectinolytic enzymes consist of four classes of enzymes: pectin lyase, polygalacturonase, pectin methylesterase and rhamnogalacturonase. Among pectinolytic enzymes, pectin lyase is the most important in depolymerization of pectin, since it cleaves internal glycosidic bonds of highly methylated pectins.</text>
</comment>
<dbReference type="EC" id="4.2.2.10" evidence="13"/>
<dbReference type="STRING" id="1392250.A0A2I2FXH3"/>
<feature type="domain" description="Pectate lyase" evidence="17">
    <location>
        <begin position="100"/>
        <end position="303"/>
    </location>
</feature>
<accession>A0A2I2FXH3</accession>
<keyword evidence="3 14" id="KW-0964">Secreted</keyword>
<evidence type="ECO:0000256" key="11">
    <source>
        <dbReference type="ARBA" id="ARBA00036818"/>
    </source>
</evidence>
<comment type="caution">
    <text evidence="18">The sequence shown here is derived from an EMBL/GenBank/DDBJ whole genome shotgun (WGS) entry which is preliminary data.</text>
</comment>
<evidence type="ECO:0000256" key="14">
    <source>
        <dbReference type="RuleBase" id="RU361173"/>
    </source>
</evidence>
<dbReference type="OrthoDB" id="1637350at2759"/>
<dbReference type="SMART" id="SM00656">
    <property type="entry name" value="Amb_all"/>
    <property type="match status" value="1"/>
</dbReference>
<feature type="signal peptide" evidence="16">
    <location>
        <begin position="1"/>
        <end position="22"/>
    </location>
</feature>
<evidence type="ECO:0000256" key="1">
    <source>
        <dbReference type="ARBA" id="ARBA00004613"/>
    </source>
</evidence>
<dbReference type="RefSeq" id="XP_024700615.1">
    <property type="nucleotide sequence ID" value="XM_024843183.1"/>
</dbReference>
<evidence type="ECO:0000256" key="13">
    <source>
        <dbReference type="ARBA" id="ARBA00039082"/>
    </source>
</evidence>
<dbReference type="EMBL" id="MSFO01000008">
    <property type="protein sequence ID" value="PLB45313.1"/>
    <property type="molecule type" value="Genomic_DNA"/>
</dbReference>
<dbReference type="InterPro" id="IPR002022">
    <property type="entry name" value="Pec_lyase"/>
</dbReference>
<evidence type="ECO:0000256" key="2">
    <source>
        <dbReference type="ARBA" id="ARBA00010980"/>
    </source>
</evidence>
<dbReference type="GeneID" id="36550882"/>
<protein>
    <recommendedName>
        <fullName evidence="13">pectin lyase</fullName>
        <ecNumber evidence="13">4.2.2.10</ecNumber>
    </recommendedName>
</protein>
<reference evidence="18 19" key="1">
    <citation type="submission" date="2016-12" db="EMBL/GenBank/DDBJ databases">
        <title>The genomes of Aspergillus section Nigri reveals drivers in fungal speciation.</title>
        <authorList>
            <consortium name="DOE Joint Genome Institute"/>
            <person name="Vesth T.C."/>
            <person name="Nybo J."/>
            <person name="Theobald S."/>
            <person name="Brandl J."/>
            <person name="Frisvad J.C."/>
            <person name="Nielsen K.F."/>
            <person name="Lyhne E.K."/>
            <person name="Kogle M.E."/>
            <person name="Kuo A."/>
            <person name="Riley R."/>
            <person name="Clum A."/>
            <person name="Nolan M."/>
            <person name="Lipzen A."/>
            <person name="Salamov A."/>
            <person name="Henrissat B."/>
            <person name="Wiebenga A."/>
            <person name="De Vries R.P."/>
            <person name="Grigoriev I.V."/>
            <person name="Mortensen U.H."/>
            <person name="Andersen M.R."/>
            <person name="Baker S.E."/>
        </authorList>
    </citation>
    <scope>NUCLEOTIDE SEQUENCE [LARGE SCALE GENOMIC DNA]</scope>
    <source>
        <strain evidence="18 19">IBT 23096</strain>
    </source>
</reference>
<evidence type="ECO:0000256" key="7">
    <source>
        <dbReference type="ARBA" id="ARBA00023239"/>
    </source>
</evidence>
<dbReference type="PANTHER" id="PTHR31683:SF67">
    <property type="entry name" value="PECTIN LYASE F-RELATED"/>
    <property type="match status" value="1"/>
</dbReference>
<gene>
    <name evidence="18" type="ORF">P170DRAFT_279276</name>
</gene>
<evidence type="ECO:0000256" key="4">
    <source>
        <dbReference type="ARBA" id="ARBA00022729"/>
    </source>
</evidence>
<dbReference type="Proteomes" id="UP000234275">
    <property type="component" value="Unassembled WGS sequence"/>
</dbReference>
<evidence type="ECO:0000256" key="12">
    <source>
        <dbReference type="ARBA" id="ARBA00037631"/>
    </source>
</evidence>
<organism evidence="18 19">
    <name type="scientific">Aspergillus steynii IBT 23096</name>
    <dbReference type="NCBI Taxonomy" id="1392250"/>
    <lineage>
        <taxon>Eukaryota</taxon>
        <taxon>Fungi</taxon>
        <taxon>Dikarya</taxon>
        <taxon>Ascomycota</taxon>
        <taxon>Pezizomycotina</taxon>
        <taxon>Eurotiomycetes</taxon>
        <taxon>Eurotiomycetidae</taxon>
        <taxon>Eurotiales</taxon>
        <taxon>Aspergillaceae</taxon>
        <taxon>Aspergillus</taxon>
        <taxon>Aspergillus subgen. Circumdati</taxon>
    </lineage>
</organism>
<dbReference type="VEuPathDB" id="FungiDB:P170DRAFT_279276"/>
<proteinExistence type="inferred from homology"/>
<evidence type="ECO:0000256" key="8">
    <source>
        <dbReference type="ARBA" id="ARBA00023277"/>
    </source>
</evidence>
<dbReference type="Gene3D" id="2.160.20.10">
    <property type="entry name" value="Single-stranded right-handed beta-helix, Pectin lyase-like"/>
    <property type="match status" value="1"/>
</dbReference>
<dbReference type="FunFam" id="2.160.20.10:FF:000003">
    <property type="entry name" value="Pectin lyase F"/>
    <property type="match status" value="1"/>
</dbReference>
<feature type="region of interest" description="Disordered" evidence="15">
    <location>
        <begin position="419"/>
        <end position="441"/>
    </location>
</feature>
<keyword evidence="5" id="KW-1015">Disulfide bond</keyword>
<dbReference type="GO" id="GO:0071555">
    <property type="term" value="P:cell wall organization"/>
    <property type="evidence" value="ECO:0007669"/>
    <property type="project" value="UniProtKB-KW"/>
</dbReference>
<evidence type="ECO:0000256" key="10">
    <source>
        <dbReference type="ARBA" id="ARBA00023326"/>
    </source>
</evidence>
<dbReference type="GO" id="GO:0005576">
    <property type="term" value="C:extracellular region"/>
    <property type="evidence" value="ECO:0007669"/>
    <property type="project" value="UniProtKB-SubCell"/>
</dbReference>
<keyword evidence="10 14" id="KW-0624">Polysaccharide degradation</keyword>
<dbReference type="InterPro" id="IPR011050">
    <property type="entry name" value="Pectin_lyase_fold/virulence"/>
</dbReference>
<evidence type="ECO:0000256" key="15">
    <source>
        <dbReference type="SAM" id="MobiDB-lite"/>
    </source>
</evidence>
<name>A0A2I2FXH3_9EURO</name>
<keyword evidence="6" id="KW-0325">Glycoprotein</keyword>
<evidence type="ECO:0000256" key="16">
    <source>
        <dbReference type="SAM" id="SignalP"/>
    </source>
</evidence>
<dbReference type="GO" id="GO:0047490">
    <property type="term" value="F:pectin lyase activity"/>
    <property type="evidence" value="ECO:0007669"/>
    <property type="project" value="UniProtKB-EC"/>
</dbReference>
<keyword evidence="4 16" id="KW-0732">Signal</keyword>
<feature type="chain" id="PRO_5014137953" description="pectin lyase" evidence="16">
    <location>
        <begin position="23"/>
        <end position="490"/>
    </location>
</feature>
<evidence type="ECO:0000256" key="9">
    <source>
        <dbReference type="ARBA" id="ARBA00023316"/>
    </source>
</evidence>
<evidence type="ECO:0000313" key="18">
    <source>
        <dbReference type="EMBL" id="PLB45313.1"/>
    </source>
</evidence>
<dbReference type="SUPFAM" id="SSF51126">
    <property type="entry name" value="Pectin lyase-like"/>
    <property type="match status" value="1"/>
</dbReference>
<dbReference type="GO" id="GO:0000272">
    <property type="term" value="P:polysaccharide catabolic process"/>
    <property type="evidence" value="ECO:0007669"/>
    <property type="project" value="UniProtKB-KW"/>
</dbReference>
<dbReference type="InterPro" id="IPR012334">
    <property type="entry name" value="Pectin_lyas_fold"/>
</dbReference>
<dbReference type="InterPro" id="IPR045032">
    <property type="entry name" value="PEL"/>
</dbReference>
<comment type="subcellular location">
    <subcellularLocation>
        <location evidence="1 14">Secreted</location>
    </subcellularLocation>
</comment>
<comment type="similarity">
    <text evidence="2 14">Belongs to the polysaccharide lyase 1 family.</text>
</comment>
<dbReference type="PANTHER" id="PTHR31683">
    <property type="entry name" value="PECTATE LYASE 18-RELATED"/>
    <property type="match status" value="1"/>
</dbReference>